<gene>
    <name evidence="1" type="ORF">GCM10010833_11140</name>
</gene>
<proteinExistence type="predicted"/>
<protein>
    <submittedName>
        <fullName evidence="1">Uncharacterized protein</fullName>
    </submittedName>
</protein>
<organism evidence="1 2">
    <name type="scientific">Blastomonas aquatica</name>
    <dbReference type="NCBI Taxonomy" id="1510276"/>
    <lineage>
        <taxon>Bacteria</taxon>
        <taxon>Pseudomonadati</taxon>
        <taxon>Pseudomonadota</taxon>
        <taxon>Alphaproteobacteria</taxon>
        <taxon>Sphingomonadales</taxon>
        <taxon>Sphingomonadaceae</taxon>
        <taxon>Blastomonas</taxon>
    </lineage>
</organism>
<dbReference type="EMBL" id="BMGD01000002">
    <property type="protein sequence ID" value="GGB58133.1"/>
    <property type="molecule type" value="Genomic_DNA"/>
</dbReference>
<evidence type="ECO:0000313" key="2">
    <source>
        <dbReference type="Proteomes" id="UP000614261"/>
    </source>
</evidence>
<keyword evidence="2" id="KW-1185">Reference proteome</keyword>
<name>A0ABQ1J5U4_9SPHN</name>
<comment type="caution">
    <text evidence="1">The sequence shown here is derived from an EMBL/GenBank/DDBJ whole genome shotgun (WGS) entry which is preliminary data.</text>
</comment>
<reference evidence="2" key="1">
    <citation type="journal article" date="2019" name="Int. J. Syst. Evol. Microbiol.">
        <title>The Global Catalogue of Microorganisms (GCM) 10K type strain sequencing project: providing services to taxonomists for standard genome sequencing and annotation.</title>
        <authorList>
            <consortium name="The Broad Institute Genomics Platform"/>
            <consortium name="The Broad Institute Genome Sequencing Center for Infectious Disease"/>
            <person name="Wu L."/>
            <person name="Ma J."/>
        </authorList>
    </citation>
    <scope>NUCLEOTIDE SEQUENCE [LARGE SCALE GENOMIC DNA]</scope>
    <source>
        <strain evidence="2">CGMCC 1.12851</strain>
    </source>
</reference>
<evidence type="ECO:0000313" key="1">
    <source>
        <dbReference type="EMBL" id="GGB58133.1"/>
    </source>
</evidence>
<sequence>MARQTVPIKFCPDQVALAPALCKNAQNAGGRNLADRRAHGPAKRFQRLDWVPSHNRVCKAGQAISATIGRLQPLP</sequence>
<dbReference type="Proteomes" id="UP000614261">
    <property type="component" value="Unassembled WGS sequence"/>
</dbReference>
<accession>A0ABQ1J5U4</accession>